<name>A0A382UC90_9ZZZZ</name>
<protein>
    <recommendedName>
        <fullName evidence="2">Helix-turn-helix type 11 domain-containing protein</fullName>
    </recommendedName>
</protein>
<evidence type="ECO:0008006" key="2">
    <source>
        <dbReference type="Google" id="ProtNLM"/>
    </source>
</evidence>
<feature type="non-terminal residue" evidence="1">
    <location>
        <position position="1"/>
    </location>
</feature>
<accession>A0A382UC90</accession>
<sequence>VYFEEGTYEYYDLFRSKAKINTYKSLKWHLLVLWYLNPQMDTGEFIKLAEVITNYNYGFITFFVPLVLLEKIINEVCKCDLDKPPKNKLRKFIFKDNCGLTLSEKLSIVGKMIGRSKRIHAEDIYECMLDMHDTGKKITIGRLAGLLDCSMRTIYRNMPNELKKEKELLNKTNEKI</sequence>
<gene>
    <name evidence="1" type="ORF">METZ01_LOCUS384717</name>
</gene>
<reference evidence="1" key="1">
    <citation type="submission" date="2018-05" db="EMBL/GenBank/DDBJ databases">
        <authorList>
            <person name="Lanie J.A."/>
            <person name="Ng W.-L."/>
            <person name="Kazmierczak K.M."/>
            <person name="Andrzejewski T.M."/>
            <person name="Davidsen T.M."/>
            <person name="Wayne K.J."/>
            <person name="Tettelin H."/>
            <person name="Glass J.I."/>
            <person name="Rusch D."/>
            <person name="Podicherti R."/>
            <person name="Tsui H.-C.T."/>
            <person name="Winkler M.E."/>
        </authorList>
    </citation>
    <scope>NUCLEOTIDE SEQUENCE</scope>
</reference>
<dbReference type="EMBL" id="UINC01143123">
    <property type="protein sequence ID" value="SVD31863.1"/>
    <property type="molecule type" value="Genomic_DNA"/>
</dbReference>
<evidence type="ECO:0000313" key="1">
    <source>
        <dbReference type="EMBL" id="SVD31863.1"/>
    </source>
</evidence>
<proteinExistence type="predicted"/>
<organism evidence="1">
    <name type="scientific">marine metagenome</name>
    <dbReference type="NCBI Taxonomy" id="408172"/>
    <lineage>
        <taxon>unclassified sequences</taxon>
        <taxon>metagenomes</taxon>
        <taxon>ecological metagenomes</taxon>
    </lineage>
</organism>
<dbReference type="AlphaFoldDB" id="A0A382UC90"/>